<accession>A0A9P5DWT8</accession>
<organism evidence="1 2">
    <name type="scientific">Fusarium beomiforme</name>
    <dbReference type="NCBI Taxonomy" id="44412"/>
    <lineage>
        <taxon>Eukaryota</taxon>
        <taxon>Fungi</taxon>
        <taxon>Dikarya</taxon>
        <taxon>Ascomycota</taxon>
        <taxon>Pezizomycotina</taxon>
        <taxon>Sordariomycetes</taxon>
        <taxon>Hypocreomycetidae</taxon>
        <taxon>Hypocreales</taxon>
        <taxon>Nectriaceae</taxon>
        <taxon>Fusarium</taxon>
        <taxon>Fusarium burgessii species complex</taxon>
    </lineage>
</organism>
<gene>
    <name evidence="1" type="ORF">FBEOM_8896</name>
</gene>
<reference evidence="1" key="1">
    <citation type="journal article" date="2017" name="Mycologia">
        <title>Fusarium algeriense, sp. nov., a novel toxigenic crown rot pathogen of durum wheat from Algeria is nested in the Fusarium burgessii species complex.</title>
        <authorList>
            <person name="Laraba I."/>
            <person name="Keddad A."/>
            <person name="Boureghda H."/>
            <person name="Abdallah N."/>
            <person name="Vaughan M.M."/>
            <person name="Proctor R.H."/>
            <person name="Busman M."/>
            <person name="O'Donnell K."/>
        </authorList>
    </citation>
    <scope>NUCLEOTIDE SEQUENCE</scope>
    <source>
        <strain evidence="1">NRRL 25174</strain>
    </source>
</reference>
<keyword evidence="2" id="KW-1185">Reference proteome</keyword>
<dbReference type="EMBL" id="PVQB02000433">
    <property type="protein sequence ID" value="KAF4337228.1"/>
    <property type="molecule type" value="Genomic_DNA"/>
</dbReference>
<dbReference type="OrthoDB" id="5103128at2759"/>
<reference evidence="1" key="2">
    <citation type="submission" date="2020-02" db="EMBL/GenBank/DDBJ databases">
        <title>Identification and distribution of gene clusters putatively required for synthesis of sphingolipid metabolism inhibitors in phylogenetically diverse species of the filamentous fungus Fusarium.</title>
        <authorList>
            <person name="Kim H.-S."/>
            <person name="Busman M."/>
            <person name="Brown D.W."/>
            <person name="Divon H."/>
            <person name="Uhlig S."/>
            <person name="Proctor R.H."/>
        </authorList>
    </citation>
    <scope>NUCLEOTIDE SEQUENCE</scope>
    <source>
        <strain evidence="1">NRRL 25174</strain>
    </source>
</reference>
<evidence type="ECO:0000313" key="1">
    <source>
        <dbReference type="EMBL" id="KAF4337228.1"/>
    </source>
</evidence>
<proteinExistence type="predicted"/>
<dbReference type="Proteomes" id="UP000730481">
    <property type="component" value="Unassembled WGS sequence"/>
</dbReference>
<comment type="caution">
    <text evidence="1">The sequence shown here is derived from an EMBL/GenBank/DDBJ whole genome shotgun (WGS) entry which is preliminary data.</text>
</comment>
<name>A0A9P5DWT8_9HYPO</name>
<protein>
    <submittedName>
        <fullName evidence="1">Uncharacterized protein</fullName>
    </submittedName>
</protein>
<dbReference type="AlphaFoldDB" id="A0A9P5DWT8"/>
<sequence>MGLTEDHANKILDDLSSNRASISVMNKDSEVRKAVGTFREYLREVIEQQIRFALSIDNSKGCPHQLRSFAMFYLANAKEGYRSRLLQLLIHPSVMSIGFQYALRQDTWTVDLFDEMKPRLTMDSKERFLTAYGGVARCSDADTYLYAGSATSTLDHKLQVGEAQRMKQHHQVMDRPSEDILKLRRQGDRNCLFIHEMMAHSGEEWYLIPFSRFPLGQADVTALQKRSLAYFAENRPKARGVPEPTEEGLESRLADASIAKSHVEVTEQSAEQSLENSRSMNVLEEHYQETRQHWLSLATCLRILKPVGCGRGSVEALVGFYTEILARHGMEYENLHQVYIKK</sequence>
<evidence type="ECO:0000313" key="2">
    <source>
        <dbReference type="Proteomes" id="UP000730481"/>
    </source>
</evidence>